<protein>
    <recommendedName>
        <fullName evidence="10">Guanine nucleotide-exchange factor SEC12</fullName>
    </recommendedName>
</protein>
<evidence type="ECO:0000256" key="3">
    <source>
        <dbReference type="ARBA" id="ARBA00022692"/>
    </source>
</evidence>
<dbReference type="PANTHER" id="PTHR23284:SF0">
    <property type="entry name" value="PROLACTIN REGULATORY ELEMENT-BINDING PROTEIN"/>
    <property type="match status" value="1"/>
</dbReference>
<dbReference type="Pfam" id="PF12894">
    <property type="entry name" value="ANAPC4_WD40"/>
    <property type="match status" value="1"/>
</dbReference>
<feature type="non-terminal residue" evidence="12">
    <location>
        <position position="395"/>
    </location>
</feature>
<dbReference type="STRING" id="763406.A0A1E3NME7"/>
<gene>
    <name evidence="12" type="ORF">PICMEDRAFT_27781</name>
</gene>
<feature type="domain" description="Anaphase-promoting complex subunit 4-like WD40" evidence="11">
    <location>
        <begin position="266"/>
        <end position="328"/>
    </location>
</feature>
<dbReference type="InterPro" id="IPR045260">
    <property type="entry name" value="Sec12-like"/>
</dbReference>
<evidence type="ECO:0000256" key="2">
    <source>
        <dbReference type="ARBA" id="ARBA00022574"/>
    </source>
</evidence>
<comment type="similarity">
    <text evidence="10">Belongs to the WD repeat SEC12 family.</text>
</comment>
<dbReference type="InterPro" id="IPR015943">
    <property type="entry name" value="WD40/YVTN_repeat-like_dom_sf"/>
</dbReference>
<dbReference type="SMART" id="SM00320">
    <property type="entry name" value="WD40"/>
    <property type="match status" value="1"/>
</dbReference>
<evidence type="ECO:0000256" key="7">
    <source>
        <dbReference type="ARBA" id="ARBA00022927"/>
    </source>
</evidence>
<evidence type="ECO:0000259" key="11">
    <source>
        <dbReference type="Pfam" id="PF12894"/>
    </source>
</evidence>
<keyword evidence="8 10" id="KW-1133">Transmembrane helix</keyword>
<dbReference type="PANTHER" id="PTHR23284">
    <property type="entry name" value="PROLACTIN REGULATORY ELEMENT BINDING PROTEIN"/>
    <property type="match status" value="1"/>
</dbReference>
<dbReference type="OrthoDB" id="2013972at2759"/>
<evidence type="ECO:0000256" key="10">
    <source>
        <dbReference type="RuleBase" id="RU369019"/>
    </source>
</evidence>
<comment type="subcellular location">
    <subcellularLocation>
        <location evidence="10">Endoplasmic reticulum membrane</location>
        <topology evidence="10">Single-pass type II membrane protein</topology>
    </subcellularLocation>
    <subcellularLocation>
        <location evidence="10">Golgi apparatus membrane</location>
        <topology evidence="10">Single-pass type II membrane protein</topology>
    </subcellularLocation>
</comment>
<name>A0A1E3NME7_9ASCO</name>
<feature type="transmembrane region" description="Helical" evidence="10">
    <location>
        <begin position="341"/>
        <end position="362"/>
    </location>
</feature>
<keyword evidence="4 10" id="KW-0677">Repeat</keyword>
<keyword evidence="7 10" id="KW-0653">Protein transport</keyword>
<evidence type="ECO:0000256" key="6">
    <source>
        <dbReference type="ARBA" id="ARBA00022892"/>
    </source>
</evidence>
<evidence type="ECO:0000313" key="13">
    <source>
        <dbReference type="Proteomes" id="UP000094455"/>
    </source>
</evidence>
<dbReference type="RefSeq" id="XP_019018384.1">
    <property type="nucleotide sequence ID" value="XM_019162514.1"/>
</dbReference>
<keyword evidence="3 10" id="KW-0812">Transmembrane</keyword>
<sequence length="395" mass="43652">VKLKSYSLNLGYPAYGAQFVNDNTVIVAGGGGDGNNGIPNKMTAILIQPQNLKKPIKRYRELTLNENEDSVMSLGVGNGTILAGINENPLMMAKGVNKHLRKFKFENDHLKFVESCQIHPNTNSTIYQKITAISNDGSIGVIVMSDTPSSIYIIETAHDLEEKFKIVTDGDVKDVTISLDGKLMCYITSSVFEVISLVTGRSVYKTNIDFLMSKIRFLDNNEVIISGAKNKDTVIAKFSIASSKIIQQKIVFKNLKGITSMDVNIKNNLTVLATSNYSLLIVRTSDLKVIKVLNKVHDFAITKVVFSKNGSYLASCSAANTVNIVEIPENFAASKSILATVFQYIFSIIMIVFLSMGVQFLYENGYINVAYTKALEMYEHYKPQDSSGYFTVESI</sequence>
<dbReference type="GO" id="GO:0000139">
    <property type="term" value="C:Golgi membrane"/>
    <property type="evidence" value="ECO:0007669"/>
    <property type="project" value="UniProtKB-SubCell"/>
</dbReference>
<keyword evidence="1 10" id="KW-0813">Transport</keyword>
<dbReference type="GO" id="GO:0015031">
    <property type="term" value="P:protein transport"/>
    <property type="evidence" value="ECO:0007669"/>
    <property type="project" value="UniProtKB-KW"/>
</dbReference>
<keyword evidence="9 10" id="KW-0472">Membrane</keyword>
<dbReference type="AlphaFoldDB" id="A0A1E3NME7"/>
<keyword evidence="13" id="KW-1185">Reference proteome</keyword>
<comment type="function">
    <text evidence="10">Guanine nucleotide-exchange factor (GEF) required for the formation or budding of transport vesicles from the ER.</text>
</comment>
<dbReference type="EMBL" id="KV454002">
    <property type="protein sequence ID" value="ODQ47271.1"/>
    <property type="molecule type" value="Genomic_DNA"/>
</dbReference>
<accession>A0A1E3NME7</accession>
<dbReference type="GO" id="GO:0006888">
    <property type="term" value="P:endoplasmic reticulum to Golgi vesicle-mediated transport"/>
    <property type="evidence" value="ECO:0007669"/>
    <property type="project" value="UniProtKB-UniRule"/>
</dbReference>
<dbReference type="GO" id="GO:0003400">
    <property type="term" value="P:regulation of COPII vesicle coating"/>
    <property type="evidence" value="ECO:0007669"/>
    <property type="project" value="UniProtKB-UniRule"/>
</dbReference>
<feature type="non-terminal residue" evidence="12">
    <location>
        <position position="1"/>
    </location>
</feature>
<keyword evidence="6" id="KW-0931">ER-Golgi transport</keyword>
<keyword evidence="2 10" id="KW-0853">WD repeat</keyword>
<dbReference type="SUPFAM" id="SSF69322">
    <property type="entry name" value="Tricorn protease domain 2"/>
    <property type="match status" value="1"/>
</dbReference>
<dbReference type="InterPro" id="IPR024977">
    <property type="entry name" value="Apc4-like_WD40_dom"/>
</dbReference>
<evidence type="ECO:0000256" key="8">
    <source>
        <dbReference type="ARBA" id="ARBA00022989"/>
    </source>
</evidence>
<keyword evidence="5 10" id="KW-0256">Endoplasmic reticulum</keyword>
<dbReference type="GeneID" id="30179201"/>
<evidence type="ECO:0000256" key="5">
    <source>
        <dbReference type="ARBA" id="ARBA00022824"/>
    </source>
</evidence>
<dbReference type="InterPro" id="IPR001680">
    <property type="entry name" value="WD40_rpt"/>
</dbReference>
<dbReference type="Gene3D" id="2.130.10.10">
    <property type="entry name" value="YVTN repeat-like/Quinoprotein amine dehydrogenase"/>
    <property type="match status" value="1"/>
</dbReference>
<organism evidence="12 13">
    <name type="scientific">Pichia membranifaciens NRRL Y-2026</name>
    <dbReference type="NCBI Taxonomy" id="763406"/>
    <lineage>
        <taxon>Eukaryota</taxon>
        <taxon>Fungi</taxon>
        <taxon>Dikarya</taxon>
        <taxon>Ascomycota</taxon>
        <taxon>Saccharomycotina</taxon>
        <taxon>Pichiomycetes</taxon>
        <taxon>Pichiales</taxon>
        <taxon>Pichiaceae</taxon>
        <taxon>Pichia</taxon>
    </lineage>
</organism>
<evidence type="ECO:0000256" key="4">
    <source>
        <dbReference type="ARBA" id="ARBA00022737"/>
    </source>
</evidence>
<evidence type="ECO:0000313" key="12">
    <source>
        <dbReference type="EMBL" id="ODQ47271.1"/>
    </source>
</evidence>
<dbReference type="GO" id="GO:0005085">
    <property type="term" value="F:guanyl-nucleotide exchange factor activity"/>
    <property type="evidence" value="ECO:0007669"/>
    <property type="project" value="InterPro"/>
</dbReference>
<reference evidence="12 13" key="1">
    <citation type="journal article" date="2016" name="Proc. Natl. Acad. Sci. U.S.A.">
        <title>Comparative genomics of biotechnologically important yeasts.</title>
        <authorList>
            <person name="Riley R."/>
            <person name="Haridas S."/>
            <person name="Wolfe K.H."/>
            <person name="Lopes M.R."/>
            <person name="Hittinger C.T."/>
            <person name="Goeker M."/>
            <person name="Salamov A.A."/>
            <person name="Wisecaver J.H."/>
            <person name="Long T.M."/>
            <person name="Calvey C.H."/>
            <person name="Aerts A.L."/>
            <person name="Barry K.W."/>
            <person name="Choi C."/>
            <person name="Clum A."/>
            <person name="Coughlan A.Y."/>
            <person name="Deshpande S."/>
            <person name="Douglass A.P."/>
            <person name="Hanson S.J."/>
            <person name="Klenk H.-P."/>
            <person name="LaButti K.M."/>
            <person name="Lapidus A."/>
            <person name="Lindquist E.A."/>
            <person name="Lipzen A.M."/>
            <person name="Meier-Kolthoff J.P."/>
            <person name="Ohm R.A."/>
            <person name="Otillar R.P."/>
            <person name="Pangilinan J.L."/>
            <person name="Peng Y."/>
            <person name="Rokas A."/>
            <person name="Rosa C.A."/>
            <person name="Scheuner C."/>
            <person name="Sibirny A.A."/>
            <person name="Slot J.C."/>
            <person name="Stielow J.B."/>
            <person name="Sun H."/>
            <person name="Kurtzman C.P."/>
            <person name="Blackwell M."/>
            <person name="Grigoriev I.V."/>
            <person name="Jeffries T.W."/>
        </authorList>
    </citation>
    <scope>NUCLEOTIDE SEQUENCE [LARGE SCALE GENOMIC DNA]</scope>
    <source>
        <strain evidence="12 13">NRRL Y-2026</strain>
    </source>
</reference>
<dbReference type="GO" id="GO:0005789">
    <property type="term" value="C:endoplasmic reticulum membrane"/>
    <property type="evidence" value="ECO:0007669"/>
    <property type="project" value="UniProtKB-SubCell"/>
</dbReference>
<dbReference type="Proteomes" id="UP000094455">
    <property type="component" value="Unassembled WGS sequence"/>
</dbReference>
<evidence type="ECO:0000256" key="1">
    <source>
        <dbReference type="ARBA" id="ARBA00022448"/>
    </source>
</evidence>
<proteinExistence type="inferred from homology"/>
<evidence type="ECO:0000256" key="9">
    <source>
        <dbReference type="ARBA" id="ARBA00023136"/>
    </source>
</evidence>